<name>M2RIQ0_CERS8</name>
<proteinExistence type="predicted"/>
<dbReference type="PROSITE" id="PS50011">
    <property type="entry name" value="PROTEIN_KINASE_DOM"/>
    <property type="match status" value="1"/>
</dbReference>
<dbReference type="GO" id="GO:0004674">
    <property type="term" value="F:protein serine/threonine kinase activity"/>
    <property type="evidence" value="ECO:0007669"/>
    <property type="project" value="TreeGrafter"/>
</dbReference>
<dbReference type="Pfam" id="PF07714">
    <property type="entry name" value="PK_Tyr_Ser-Thr"/>
    <property type="match status" value="1"/>
</dbReference>
<dbReference type="HOGENOM" id="CLU_000288_7_18_1"/>
<dbReference type="AlphaFoldDB" id="M2RIQ0"/>
<dbReference type="EMBL" id="KB445795">
    <property type="protein sequence ID" value="EMD38701.1"/>
    <property type="molecule type" value="Genomic_DNA"/>
</dbReference>
<dbReference type="InterPro" id="IPR001245">
    <property type="entry name" value="Ser-Thr/Tyr_kinase_cat_dom"/>
</dbReference>
<feature type="domain" description="Protein kinase" evidence="1">
    <location>
        <begin position="66"/>
        <end position="331"/>
    </location>
</feature>
<gene>
    <name evidence="2" type="ORF">CERSUDRAFT_82975</name>
</gene>
<sequence>MLYQQLREMRQAERQRGMAIDFNRSATPSPQPPDPAYAEVEKGLAKLHHLTGLPPTLPRLDGQVEKVENIPRYTGSHSQIWVGRWLDTKVALKAMQSIALSERGLKRFEHEIEVWHSLQHPNVLPLYGVVADIDYRDYIVAPWQENGNLYEYTMRNQDADRSQLLLGAAKGLEYLHQKEIVHGNVRCANILVNSQGEACICDFGMAKAIEDITENPASATLTKAGSARWLAPELIENEDVTSPTQATDIYSFAMAMLECYTLQVPFANLKRDAHVIRDIIGKKVKPARPKDTGAQRWISDAIWSVMQDCWQYDPDKRPVMGDVVRRIEECVHSPSDEMDTAQ</sequence>
<dbReference type="SUPFAM" id="SSF56112">
    <property type="entry name" value="Protein kinase-like (PK-like)"/>
    <property type="match status" value="1"/>
</dbReference>
<dbReference type="PANTHER" id="PTHR44329">
    <property type="entry name" value="SERINE/THREONINE-PROTEIN KINASE TNNI3K-RELATED"/>
    <property type="match status" value="1"/>
</dbReference>
<organism evidence="2 3">
    <name type="scientific">Ceriporiopsis subvermispora (strain B)</name>
    <name type="common">White-rot fungus</name>
    <name type="synonym">Gelatoporia subvermispora</name>
    <dbReference type="NCBI Taxonomy" id="914234"/>
    <lineage>
        <taxon>Eukaryota</taxon>
        <taxon>Fungi</taxon>
        <taxon>Dikarya</taxon>
        <taxon>Basidiomycota</taxon>
        <taxon>Agaricomycotina</taxon>
        <taxon>Agaricomycetes</taxon>
        <taxon>Polyporales</taxon>
        <taxon>Gelatoporiaceae</taxon>
        <taxon>Gelatoporia</taxon>
    </lineage>
</organism>
<dbReference type="InterPro" id="IPR011009">
    <property type="entry name" value="Kinase-like_dom_sf"/>
</dbReference>
<dbReference type="InterPro" id="IPR000719">
    <property type="entry name" value="Prot_kinase_dom"/>
</dbReference>
<evidence type="ECO:0000259" key="1">
    <source>
        <dbReference type="PROSITE" id="PS50011"/>
    </source>
</evidence>
<evidence type="ECO:0000313" key="2">
    <source>
        <dbReference type="EMBL" id="EMD38701.1"/>
    </source>
</evidence>
<accession>M2RIQ0</accession>
<dbReference type="OrthoDB" id="2800760at2759"/>
<reference evidence="2 3" key="1">
    <citation type="journal article" date="2012" name="Proc. Natl. Acad. Sci. U.S.A.">
        <title>Comparative genomics of Ceriporiopsis subvermispora and Phanerochaete chrysosporium provide insight into selective ligninolysis.</title>
        <authorList>
            <person name="Fernandez-Fueyo E."/>
            <person name="Ruiz-Duenas F.J."/>
            <person name="Ferreira P."/>
            <person name="Floudas D."/>
            <person name="Hibbett D.S."/>
            <person name="Canessa P."/>
            <person name="Larrondo L.F."/>
            <person name="James T.Y."/>
            <person name="Seelenfreund D."/>
            <person name="Lobos S."/>
            <person name="Polanco R."/>
            <person name="Tello M."/>
            <person name="Honda Y."/>
            <person name="Watanabe T."/>
            <person name="Watanabe T."/>
            <person name="Ryu J.S."/>
            <person name="Kubicek C.P."/>
            <person name="Schmoll M."/>
            <person name="Gaskell J."/>
            <person name="Hammel K.E."/>
            <person name="St John F.J."/>
            <person name="Vanden Wymelenberg A."/>
            <person name="Sabat G."/>
            <person name="Splinter BonDurant S."/>
            <person name="Syed K."/>
            <person name="Yadav J.S."/>
            <person name="Doddapaneni H."/>
            <person name="Subramanian V."/>
            <person name="Lavin J.L."/>
            <person name="Oguiza J.A."/>
            <person name="Perez G."/>
            <person name="Pisabarro A.G."/>
            <person name="Ramirez L."/>
            <person name="Santoyo F."/>
            <person name="Master E."/>
            <person name="Coutinho P.M."/>
            <person name="Henrissat B."/>
            <person name="Lombard V."/>
            <person name="Magnuson J.K."/>
            <person name="Kuees U."/>
            <person name="Hori C."/>
            <person name="Igarashi K."/>
            <person name="Samejima M."/>
            <person name="Held B.W."/>
            <person name="Barry K.W."/>
            <person name="LaButti K.M."/>
            <person name="Lapidus A."/>
            <person name="Lindquist E.A."/>
            <person name="Lucas S.M."/>
            <person name="Riley R."/>
            <person name="Salamov A.A."/>
            <person name="Hoffmeister D."/>
            <person name="Schwenk D."/>
            <person name="Hadar Y."/>
            <person name="Yarden O."/>
            <person name="de Vries R.P."/>
            <person name="Wiebenga A."/>
            <person name="Stenlid J."/>
            <person name="Eastwood D."/>
            <person name="Grigoriev I.V."/>
            <person name="Berka R.M."/>
            <person name="Blanchette R.A."/>
            <person name="Kersten P."/>
            <person name="Martinez A.T."/>
            <person name="Vicuna R."/>
            <person name="Cullen D."/>
        </authorList>
    </citation>
    <scope>NUCLEOTIDE SEQUENCE [LARGE SCALE GENOMIC DNA]</scope>
    <source>
        <strain evidence="2 3">B</strain>
    </source>
</reference>
<protein>
    <recommendedName>
        <fullName evidence="1">Protein kinase domain-containing protein</fullName>
    </recommendedName>
</protein>
<dbReference type="GO" id="GO:0005524">
    <property type="term" value="F:ATP binding"/>
    <property type="evidence" value="ECO:0007669"/>
    <property type="project" value="InterPro"/>
</dbReference>
<dbReference type="Proteomes" id="UP000016930">
    <property type="component" value="Unassembled WGS sequence"/>
</dbReference>
<dbReference type="PANTHER" id="PTHR44329:SF214">
    <property type="entry name" value="PROTEIN KINASE DOMAIN-CONTAINING PROTEIN"/>
    <property type="match status" value="1"/>
</dbReference>
<dbReference type="InterPro" id="IPR051681">
    <property type="entry name" value="Ser/Thr_Kinases-Pseudokinases"/>
</dbReference>
<dbReference type="STRING" id="914234.M2RIQ0"/>
<dbReference type="Gene3D" id="1.10.510.10">
    <property type="entry name" value="Transferase(Phosphotransferase) domain 1"/>
    <property type="match status" value="1"/>
</dbReference>
<evidence type="ECO:0000313" key="3">
    <source>
        <dbReference type="Proteomes" id="UP000016930"/>
    </source>
</evidence>
<keyword evidence="3" id="KW-1185">Reference proteome</keyword>